<dbReference type="InterPro" id="IPR051045">
    <property type="entry name" value="TonB-dependent_transducer"/>
</dbReference>
<evidence type="ECO:0000313" key="13">
    <source>
        <dbReference type="EMBL" id="SDI78258.1"/>
    </source>
</evidence>
<dbReference type="EMBL" id="FNES01000001">
    <property type="protein sequence ID" value="SDI78258.1"/>
    <property type="molecule type" value="Genomic_DNA"/>
</dbReference>
<evidence type="ECO:0000259" key="12">
    <source>
        <dbReference type="PROSITE" id="PS52015"/>
    </source>
</evidence>
<organism evidence="13 14">
    <name type="scientific">Billgrantia gudaonensis</name>
    <dbReference type="NCBI Taxonomy" id="376427"/>
    <lineage>
        <taxon>Bacteria</taxon>
        <taxon>Pseudomonadati</taxon>
        <taxon>Pseudomonadota</taxon>
        <taxon>Gammaproteobacteria</taxon>
        <taxon>Oceanospirillales</taxon>
        <taxon>Halomonadaceae</taxon>
        <taxon>Billgrantia</taxon>
    </lineage>
</organism>
<keyword evidence="10" id="KW-0735">Signal-anchor</keyword>
<dbReference type="GO" id="GO:0015031">
    <property type="term" value="P:protein transport"/>
    <property type="evidence" value="ECO:0007669"/>
    <property type="project" value="UniProtKB-UniRule"/>
</dbReference>
<comment type="subcellular location">
    <subcellularLocation>
        <location evidence="1 10">Cell inner membrane</location>
        <topology evidence="1 10">Single-pass membrane protein</topology>
        <orientation evidence="1 10">Periplasmic side</orientation>
    </subcellularLocation>
</comment>
<protein>
    <recommendedName>
        <fullName evidence="10">Protein TonB</fullName>
    </recommendedName>
</protein>
<reference evidence="13 14" key="1">
    <citation type="submission" date="2016-10" db="EMBL/GenBank/DDBJ databases">
        <authorList>
            <person name="de Groot N.N."/>
        </authorList>
    </citation>
    <scope>NUCLEOTIDE SEQUENCE [LARGE SCALE GENOMIC DNA]</scope>
    <source>
        <strain evidence="13 14">CGMCC 1.6133</strain>
    </source>
</reference>
<dbReference type="SUPFAM" id="SSF74653">
    <property type="entry name" value="TolA/TonB C-terminal domain"/>
    <property type="match status" value="1"/>
</dbReference>
<dbReference type="Gene3D" id="3.30.2420.10">
    <property type="entry name" value="TonB"/>
    <property type="match status" value="1"/>
</dbReference>
<dbReference type="Proteomes" id="UP000198525">
    <property type="component" value="Unassembled WGS sequence"/>
</dbReference>
<dbReference type="STRING" id="376427.SAMN04487954_101299"/>
<keyword evidence="6" id="KW-0812">Transmembrane</keyword>
<gene>
    <name evidence="13" type="ORF">SAMN04487954_101299</name>
</gene>
<evidence type="ECO:0000256" key="5">
    <source>
        <dbReference type="ARBA" id="ARBA00022519"/>
    </source>
</evidence>
<dbReference type="GO" id="GO:0098797">
    <property type="term" value="C:plasma membrane protein complex"/>
    <property type="evidence" value="ECO:0007669"/>
    <property type="project" value="TreeGrafter"/>
</dbReference>
<keyword evidence="14" id="KW-1185">Reference proteome</keyword>
<feature type="compositionally biased region" description="Pro residues" evidence="11">
    <location>
        <begin position="120"/>
        <end position="132"/>
    </location>
</feature>
<proteinExistence type="inferred from homology"/>
<evidence type="ECO:0000256" key="6">
    <source>
        <dbReference type="ARBA" id="ARBA00022692"/>
    </source>
</evidence>
<dbReference type="GO" id="GO:0055085">
    <property type="term" value="P:transmembrane transport"/>
    <property type="evidence" value="ECO:0007669"/>
    <property type="project" value="InterPro"/>
</dbReference>
<dbReference type="GO" id="GO:0015891">
    <property type="term" value="P:siderophore transport"/>
    <property type="evidence" value="ECO:0007669"/>
    <property type="project" value="InterPro"/>
</dbReference>
<evidence type="ECO:0000256" key="1">
    <source>
        <dbReference type="ARBA" id="ARBA00004383"/>
    </source>
</evidence>
<evidence type="ECO:0000256" key="3">
    <source>
        <dbReference type="ARBA" id="ARBA00022448"/>
    </source>
</evidence>
<keyword evidence="9" id="KW-0472">Membrane</keyword>
<dbReference type="InterPro" id="IPR006260">
    <property type="entry name" value="TonB/TolA_C"/>
</dbReference>
<dbReference type="GO" id="GO:0031992">
    <property type="term" value="F:energy transducer activity"/>
    <property type="evidence" value="ECO:0007669"/>
    <property type="project" value="InterPro"/>
</dbReference>
<name>A0A1G8NDL8_9GAMM</name>
<evidence type="ECO:0000256" key="9">
    <source>
        <dbReference type="ARBA" id="ARBA00023136"/>
    </source>
</evidence>
<dbReference type="NCBIfam" id="TIGR01352">
    <property type="entry name" value="tonB_Cterm"/>
    <property type="match status" value="1"/>
</dbReference>
<feature type="compositionally biased region" description="Basic and acidic residues" evidence="11">
    <location>
        <begin position="109"/>
        <end position="119"/>
    </location>
</feature>
<dbReference type="GO" id="GO:0030288">
    <property type="term" value="C:outer membrane-bounded periplasmic space"/>
    <property type="evidence" value="ECO:0007669"/>
    <property type="project" value="InterPro"/>
</dbReference>
<evidence type="ECO:0000256" key="2">
    <source>
        <dbReference type="ARBA" id="ARBA00006555"/>
    </source>
</evidence>
<evidence type="ECO:0000256" key="4">
    <source>
        <dbReference type="ARBA" id="ARBA00022475"/>
    </source>
</evidence>
<feature type="region of interest" description="Disordered" evidence="11">
    <location>
        <begin position="49"/>
        <end position="187"/>
    </location>
</feature>
<sequence>MIRPPVAMVGGVMLALGLFWLLALLVAPPQADIEVLEPTTLDLVEAEAPAEQMPAEAAPPPPTPAAPVEPPPVPEPAPLSESRIALPDPELPTSETPPMELDDSLPELVEQRPEPRPEPEPQPEPEPAPQPEPASEAVEATTDETAVAERASDASETSREPVDVGSPTPTSRVPPDYPARAQRRGMEGHVELTFVIRPDGSVDPDTIRIVEAQPGNVFDRAARQAVARWQFEPGEGLRRARQRLEFQLR</sequence>
<dbReference type="PANTHER" id="PTHR33446">
    <property type="entry name" value="PROTEIN TONB-RELATED"/>
    <property type="match status" value="1"/>
</dbReference>
<feature type="compositionally biased region" description="Low complexity" evidence="11">
    <location>
        <begin position="133"/>
        <end position="149"/>
    </location>
</feature>
<keyword evidence="3 10" id="KW-0813">Transport</keyword>
<dbReference type="AlphaFoldDB" id="A0A1G8NDL8"/>
<evidence type="ECO:0000256" key="7">
    <source>
        <dbReference type="ARBA" id="ARBA00022927"/>
    </source>
</evidence>
<dbReference type="PROSITE" id="PS52015">
    <property type="entry name" value="TONB_CTD"/>
    <property type="match status" value="1"/>
</dbReference>
<keyword evidence="8" id="KW-1133">Transmembrane helix</keyword>
<evidence type="ECO:0000256" key="11">
    <source>
        <dbReference type="SAM" id="MobiDB-lite"/>
    </source>
</evidence>
<dbReference type="Pfam" id="PF03544">
    <property type="entry name" value="TonB_C"/>
    <property type="match status" value="1"/>
</dbReference>
<keyword evidence="5 10" id="KW-0997">Cell inner membrane</keyword>
<dbReference type="PRINTS" id="PR01374">
    <property type="entry name" value="TONBPROTEIN"/>
</dbReference>
<evidence type="ECO:0000313" key="14">
    <source>
        <dbReference type="Proteomes" id="UP000198525"/>
    </source>
</evidence>
<dbReference type="RefSeq" id="WP_089682351.1">
    <property type="nucleotide sequence ID" value="NZ_FNES01000001.1"/>
</dbReference>
<keyword evidence="4 10" id="KW-1003">Cell membrane</keyword>
<comment type="function">
    <text evidence="10">Interacts with outer membrane receptor proteins that carry out high-affinity binding and energy dependent uptake into the periplasmic space of specific substrates. It could act to transduce energy from the cytoplasmic membrane to specific energy-requiring processes in the outer membrane, resulting in the release into the periplasm of ligands bound by these outer membrane proteins.</text>
</comment>
<dbReference type="InterPro" id="IPR003538">
    <property type="entry name" value="TonB"/>
</dbReference>
<feature type="compositionally biased region" description="Basic and acidic residues" evidence="11">
    <location>
        <begin position="150"/>
        <end position="162"/>
    </location>
</feature>
<accession>A0A1G8NDL8</accession>
<dbReference type="InterPro" id="IPR037682">
    <property type="entry name" value="TonB_C"/>
</dbReference>
<comment type="similarity">
    <text evidence="2 10">Belongs to the TonB family.</text>
</comment>
<feature type="compositionally biased region" description="Pro residues" evidence="11">
    <location>
        <begin position="57"/>
        <end position="77"/>
    </location>
</feature>
<dbReference type="OrthoDB" id="1628901at2"/>
<evidence type="ECO:0000256" key="10">
    <source>
        <dbReference type="RuleBase" id="RU362123"/>
    </source>
</evidence>
<keyword evidence="7 10" id="KW-0653">Protein transport</keyword>
<feature type="domain" description="TonB C-terminal" evidence="12">
    <location>
        <begin position="162"/>
        <end position="249"/>
    </location>
</feature>
<dbReference type="PANTHER" id="PTHR33446:SF2">
    <property type="entry name" value="PROTEIN TONB"/>
    <property type="match status" value="1"/>
</dbReference>
<evidence type="ECO:0000256" key="8">
    <source>
        <dbReference type="ARBA" id="ARBA00022989"/>
    </source>
</evidence>